<sequence>MTHRVAELVEELNSVRDRNPSSWIGEDCWSLLHPSSSSSSDPPIPIYDIGKLSVAVPSRTGPPDQVKEQHPDHGTEQLWEDEPVEDSARPLAPILRKPEMPTPRDSKAHTLHATEAFLHRRQPPRSSYLSPPGQRKWGPVV</sequence>
<feature type="compositionally biased region" description="Basic and acidic residues" evidence="1">
    <location>
        <begin position="65"/>
        <end position="75"/>
    </location>
</feature>
<feature type="compositionally biased region" description="Basic and acidic residues" evidence="1">
    <location>
        <begin position="96"/>
        <end position="108"/>
    </location>
</feature>
<organism evidence="2">
    <name type="scientific">Darwinula stevensoni</name>
    <dbReference type="NCBI Taxonomy" id="69355"/>
    <lineage>
        <taxon>Eukaryota</taxon>
        <taxon>Metazoa</taxon>
        <taxon>Ecdysozoa</taxon>
        <taxon>Arthropoda</taxon>
        <taxon>Crustacea</taxon>
        <taxon>Oligostraca</taxon>
        <taxon>Ostracoda</taxon>
        <taxon>Podocopa</taxon>
        <taxon>Podocopida</taxon>
        <taxon>Darwinulocopina</taxon>
        <taxon>Darwinuloidea</taxon>
        <taxon>Darwinulidae</taxon>
        <taxon>Darwinula</taxon>
    </lineage>
</organism>
<reference evidence="2" key="1">
    <citation type="submission" date="2020-11" db="EMBL/GenBank/DDBJ databases">
        <authorList>
            <person name="Tran Van P."/>
        </authorList>
    </citation>
    <scope>NUCLEOTIDE SEQUENCE</scope>
</reference>
<dbReference type="EMBL" id="CAJPEV010004503">
    <property type="protein sequence ID" value="CAG0901883.1"/>
    <property type="molecule type" value="Genomic_DNA"/>
</dbReference>
<accession>A0A7R9AE20</accession>
<proteinExistence type="predicted"/>
<feature type="region of interest" description="Disordered" evidence="1">
    <location>
        <begin position="55"/>
        <end position="141"/>
    </location>
</feature>
<evidence type="ECO:0000313" key="3">
    <source>
        <dbReference type="Proteomes" id="UP000677054"/>
    </source>
</evidence>
<dbReference type="Proteomes" id="UP000677054">
    <property type="component" value="Unassembled WGS sequence"/>
</dbReference>
<dbReference type="AlphaFoldDB" id="A0A7R9AE20"/>
<evidence type="ECO:0000313" key="2">
    <source>
        <dbReference type="EMBL" id="CAD7252496.1"/>
    </source>
</evidence>
<gene>
    <name evidence="2" type="ORF">DSTB1V02_LOCUS12254</name>
</gene>
<name>A0A7R9AE20_9CRUS</name>
<protein>
    <submittedName>
        <fullName evidence="2">Uncharacterized protein</fullName>
    </submittedName>
</protein>
<dbReference type="EMBL" id="LR904020">
    <property type="protein sequence ID" value="CAD7252496.1"/>
    <property type="molecule type" value="Genomic_DNA"/>
</dbReference>
<keyword evidence="3" id="KW-1185">Reference proteome</keyword>
<evidence type="ECO:0000256" key="1">
    <source>
        <dbReference type="SAM" id="MobiDB-lite"/>
    </source>
</evidence>